<proteinExistence type="predicted"/>
<dbReference type="Proteomes" id="UP000199577">
    <property type="component" value="Unassembled WGS sequence"/>
</dbReference>
<organism evidence="1 2">
    <name type="scientific">Parapedobacter composti</name>
    <dbReference type="NCBI Taxonomy" id="623281"/>
    <lineage>
        <taxon>Bacteria</taxon>
        <taxon>Pseudomonadati</taxon>
        <taxon>Bacteroidota</taxon>
        <taxon>Sphingobacteriia</taxon>
        <taxon>Sphingobacteriales</taxon>
        <taxon>Sphingobacteriaceae</taxon>
        <taxon>Parapedobacter</taxon>
    </lineage>
</organism>
<dbReference type="EMBL" id="FOLL01000003">
    <property type="protein sequence ID" value="SFC03806.1"/>
    <property type="molecule type" value="Genomic_DNA"/>
</dbReference>
<sequence>MSKVPFWAGMAEDEEFVLECDKDLKAVVVLPGISPTEISYYAKSWAELDELYKMFIADRFEKQR</sequence>
<gene>
    <name evidence="1" type="ORF">SAMN05421747_103208</name>
</gene>
<dbReference type="AlphaFoldDB" id="A0A1I1FXM6"/>
<keyword evidence="2" id="KW-1185">Reference proteome</keyword>
<evidence type="ECO:0000313" key="2">
    <source>
        <dbReference type="Proteomes" id="UP000199577"/>
    </source>
</evidence>
<protein>
    <submittedName>
        <fullName evidence="1">Uncharacterized protein</fullName>
    </submittedName>
</protein>
<evidence type="ECO:0000313" key="1">
    <source>
        <dbReference type="EMBL" id="SFC03806.1"/>
    </source>
</evidence>
<reference evidence="1 2" key="1">
    <citation type="submission" date="2016-10" db="EMBL/GenBank/DDBJ databases">
        <authorList>
            <person name="de Groot N.N."/>
        </authorList>
    </citation>
    <scope>NUCLEOTIDE SEQUENCE [LARGE SCALE GENOMIC DNA]</scope>
    <source>
        <strain evidence="1 2">DSM 22900</strain>
    </source>
</reference>
<accession>A0A1I1FXM6</accession>
<name>A0A1I1FXM6_9SPHI</name>
<dbReference type="RefSeq" id="WP_139215820.1">
    <property type="nucleotide sequence ID" value="NZ_FOLL01000003.1"/>
</dbReference>
<dbReference type="OrthoDB" id="965971at2"/>
<dbReference type="STRING" id="623281.SAMN05421747_103208"/>